<dbReference type="RefSeq" id="WP_074764638.1">
    <property type="nucleotide sequence ID" value="NZ_FNWO01000001.1"/>
</dbReference>
<dbReference type="InterPro" id="IPR037171">
    <property type="entry name" value="NagB/RpiA_transferase-like"/>
</dbReference>
<dbReference type="Pfam" id="PF01144">
    <property type="entry name" value="CoA_trans"/>
    <property type="match status" value="1"/>
</dbReference>
<organism evidence="1 2">
    <name type="scientific">Magnetospirillum fulvum</name>
    <name type="common">Rhodospirillum fulvum</name>
    <dbReference type="NCBI Taxonomy" id="1082"/>
    <lineage>
        <taxon>Bacteria</taxon>
        <taxon>Pseudomonadati</taxon>
        <taxon>Pseudomonadota</taxon>
        <taxon>Alphaproteobacteria</taxon>
        <taxon>Rhodospirillales</taxon>
        <taxon>Rhodospirillaceae</taxon>
        <taxon>Magnetospirillum</taxon>
    </lineage>
</organism>
<name>A0A1H6GQB1_MAGFU</name>
<sequence length="244" mass="25417">MTGRFSSAEFLAATLARLLAGSRTVAVGTSSPIPAAAAVLANLAARQPMTVSLLGSSRTNPFTSGGVELFDFAAQGRLDSFILGGGQIDGAGNVNLVGIGGYPTSRVRFPGCYGSAYLASLVPNLVLFREEHSPRVLVPQVDFISAAGRGPTGTYRPGGPSHLLTGRALFRFDHDRGGFTLLSVHPGETIDSIRAETGFAFDTDPSVGETPPPDAAALVLLRGPVAAGLTELYPNFVQRFLKTV</sequence>
<evidence type="ECO:0000313" key="1">
    <source>
        <dbReference type="EMBL" id="SEH25451.1"/>
    </source>
</evidence>
<evidence type="ECO:0000313" key="2">
    <source>
        <dbReference type="Proteomes" id="UP000182983"/>
    </source>
</evidence>
<accession>A0A1H6GQB1</accession>
<dbReference type="InterPro" id="IPR004165">
    <property type="entry name" value="CoA_trans_fam_I"/>
</dbReference>
<dbReference type="PANTHER" id="PTHR43293:SF3">
    <property type="entry name" value="CHOLESTEROL RING-CLEAVING HYDROLASE IPDB SUBUNIT"/>
    <property type="match status" value="1"/>
</dbReference>
<dbReference type="EMBL" id="FNWO01000001">
    <property type="protein sequence ID" value="SEH25451.1"/>
    <property type="molecule type" value="Genomic_DNA"/>
</dbReference>
<keyword evidence="2" id="KW-1185">Reference proteome</keyword>
<dbReference type="OrthoDB" id="9813111at2"/>
<dbReference type="PANTHER" id="PTHR43293">
    <property type="entry name" value="ACETATE COA-TRANSFERASE YDIF"/>
    <property type="match status" value="1"/>
</dbReference>
<protein>
    <submittedName>
        <fullName evidence="1">Glutaconate CoA-transferase subunit B</fullName>
    </submittedName>
</protein>
<dbReference type="Proteomes" id="UP000182983">
    <property type="component" value="Unassembled WGS sequence"/>
</dbReference>
<keyword evidence="1" id="KW-0808">Transferase</keyword>
<dbReference type="Gene3D" id="3.40.1080.10">
    <property type="entry name" value="Glutaconate Coenzyme A-transferase"/>
    <property type="match status" value="1"/>
</dbReference>
<dbReference type="AlphaFoldDB" id="A0A1H6GQB1"/>
<proteinExistence type="predicted"/>
<reference evidence="2" key="1">
    <citation type="submission" date="2016-10" db="EMBL/GenBank/DDBJ databases">
        <authorList>
            <person name="Varghese N."/>
            <person name="Submissions S."/>
        </authorList>
    </citation>
    <scope>NUCLEOTIDE SEQUENCE [LARGE SCALE GENOMIC DNA]</scope>
    <source>
        <strain evidence="2">DSM 13234</strain>
    </source>
</reference>
<gene>
    <name evidence="1" type="ORF">SAMN04244559_00202</name>
</gene>
<dbReference type="SUPFAM" id="SSF100950">
    <property type="entry name" value="NagB/RpiA/CoA transferase-like"/>
    <property type="match status" value="1"/>
</dbReference>
<dbReference type="GO" id="GO:0008410">
    <property type="term" value="F:CoA-transferase activity"/>
    <property type="evidence" value="ECO:0007669"/>
    <property type="project" value="InterPro"/>
</dbReference>
<dbReference type="SMART" id="SM00882">
    <property type="entry name" value="CoA_trans"/>
    <property type="match status" value="1"/>
</dbReference>